<dbReference type="SMART" id="SM00421">
    <property type="entry name" value="HTH_LUXR"/>
    <property type="match status" value="1"/>
</dbReference>
<dbReference type="AlphaFoldDB" id="A0A1G2R5P0"/>
<comment type="caution">
    <text evidence="5">The sequence shown here is derived from an EMBL/GenBank/DDBJ whole genome shotgun (WGS) entry which is preliminary data.</text>
</comment>
<feature type="domain" description="HTH luxR-type" evidence="4">
    <location>
        <begin position="60"/>
        <end position="125"/>
    </location>
</feature>
<dbReference type="InterPro" id="IPR000792">
    <property type="entry name" value="Tscrpt_reg_LuxR_C"/>
</dbReference>
<dbReference type="InterPro" id="IPR036388">
    <property type="entry name" value="WH-like_DNA-bd_sf"/>
</dbReference>
<keyword evidence="1" id="KW-0805">Transcription regulation</keyword>
<dbReference type="STRING" id="1802451.A3C82_00460"/>
<protein>
    <recommendedName>
        <fullName evidence="4">HTH luxR-type domain-containing protein</fullName>
    </recommendedName>
</protein>
<dbReference type="PRINTS" id="PR00038">
    <property type="entry name" value="HTHLUXR"/>
</dbReference>
<dbReference type="Pfam" id="PF00196">
    <property type="entry name" value="GerE"/>
    <property type="match status" value="1"/>
</dbReference>
<evidence type="ECO:0000313" key="5">
    <source>
        <dbReference type="EMBL" id="OHA67878.1"/>
    </source>
</evidence>
<evidence type="ECO:0000256" key="1">
    <source>
        <dbReference type="ARBA" id="ARBA00023015"/>
    </source>
</evidence>
<dbReference type="SUPFAM" id="SSF46894">
    <property type="entry name" value="C-terminal effector domain of the bipartite response regulators"/>
    <property type="match status" value="1"/>
</dbReference>
<accession>A0A1G2R5P0</accession>
<evidence type="ECO:0000256" key="2">
    <source>
        <dbReference type="ARBA" id="ARBA00023125"/>
    </source>
</evidence>
<keyword evidence="3" id="KW-0804">Transcription</keyword>
<proteinExistence type="predicted"/>
<dbReference type="Gene3D" id="1.10.10.10">
    <property type="entry name" value="Winged helix-like DNA-binding domain superfamily/Winged helix DNA-binding domain"/>
    <property type="match status" value="1"/>
</dbReference>
<dbReference type="InterPro" id="IPR016032">
    <property type="entry name" value="Sig_transdc_resp-reg_C-effctor"/>
</dbReference>
<evidence type="ECO:0000259" key="4">
    <source>
        <dbReference type="PROSITE" id="PS50043"/>
    </source>
</evidence>
<gene>
    <name evidence="5" type="ORF">A3C82_00460</name>
</gene>
<dbReference type="Proteomes" id="UP000176901">
    <property type="component" value="Unassembled WGS sequence"/>
</dbReference>
<dbReference type="GO" id="GO:0006355">
    <property type="term" value="P:regulation of DNA-templated transcription"/>
    <property type="evidence" value="ECO:0007669"/>
    <property type="project" value="InterPro"/>
</dbReference>
<dbReference type="PANTHER" id="PTHR44688">
    <property type="entry name" value="DNA-BINDING TRANSCRIPTIONAL ACTIVATOR DEVR_DOSR"/>
    <property type="match status" value="1"/>
</dbReference>
<dbReference type="PROSITE" id="PS00622">
    <property type="entry name" value="HTH_LUXR_1"/>
    <property type="match status" value="1"/>
</dbReference>
<dbReference type="PROSITE" id="PS50043">
    <property type="entry name" value="HTH_LUXR_2"/>
    <property type="match status" value="1"/>
</dbReference>
<sequence>MVVRERVGRDMTPEQRHELVLLMTELVPPELTYEQVAFILGGGRCRFLQEIREAFSRVLLYADMRGLSEREVGILRLICQGKRNKDIAFILRISENTVKTHVQRIMAKLGAANRTQAATISQEFLPDP</sequence>
<evidence type="ECO:0000313" key="6">
    <source>
        <dbReference type="Proteomes" id="UP000176901"/>
    </source>
</evidence>
<dbReference type="PANTHER" id="PTHR44688:SF16">
    <property type="entry name" value="DNA-BINDING TRANSCRIPTIONAL ACTIVATOR DEVR_DOSR"/>
    <property type="match status" value="1"/>
</dbReference>
<evidence type="ECO:0000256" key="3">
    <source>
        <dbReference type="ARBA" id="ARBA00023163"/>
    </source>
</evidence>
<dbReference type="GO" id="GO:0003677">
    <property type="term" value="F:DNA binding"/>
    <property type="evidence" value="ECO:0007669"/>
    <property type="project" value="UniProtKB-KW"/>
</dbReference>
<dbReference type="EMBL" id="MHTW01000003">
    <property type="protein sequence ID" value="OHA67878.1"/>
    <property type="molecule type" value="Genomic_DNA"/>
</dbReference>
<name>A0A1G2R5P0_9BACT</name>
<reference evidence="5 6" key="1">
    <citation type="journal article" date="2016" name="Nat. Commun.">
        <title>Thousands of microbial genomes shed light on interconnected biogeochemical processes in an aquifer system.</title>
        <authorList>
            <person name="Anantharaman K."/>
            <person name="Brown C.T."/>
            <person name="Hug L.A."/>
            <person name="Sharon I."/>
            <person name="Castelle C.J."/>
            <person name="Probst A.J."/>
            <person name="Thomas B.C."/>
            <person name="Singh A."/>
            <person name="Wilkins M.J."/>
            <person name="Karaoz U."/>
            <person name="Brodie E.L."/>
            <person name="Williams K.H."/>
            <person name="Hubbard S.S."/>
            <person name="Banfield J.F."/>
        </authorList>
    </citation>
    <scope>NUCLEOTIDE SEQUENCE [LARGE SCALE GENOMIC DNA]</scope>
</reference>
<organism evidence="5 6">
    <name type="scientific">Candidatus Wildermuthbacteria bacterium RIFCSPHIGHO2_02_FULL_47_12</name>
    <dbReference type="NCBI Taxonomy" id="1802451"/>
    <lineage>
        <taxon>Bacteria</taxon>
        <taxon>Candidatus Wildermuthiibacteriota</taxon>
    </lineage>
</organism>
<keyword evidence="2" id="KW-0238">DNA-binding</keyword>
<dbReference type="CDD" id="cd06170">
    <property type="entry name" value="LuxR_C_like"/>
    <property type="match status" value="1"/>
</dbReference>